<dbReference type="STRING" id="13333.W1PML8"/>
<dbReference type="OrthoDB" id="10257471at2759"/>
<feature type="compositionally biased region" description="Low complexity" evidence="1">
    <location>
        <begin position="40"/>
        <end position="56"/>
    </location>
</feature>
<dbReference type="eggNOG" id="KOG1947">
    <property type="taxonomic scope" value="Eukaryota"/>
</dbReference>
<dbReference type="PANTHER" id="PTHR13318">
    <property type="entry name" value="PARTNER OF PAIRED, ISOFORM B-RELATED"/>
    <property type="match status" value="1"/>
</dbReference>
<gene>
    <name evidence="2" type="ORF">AMTR_s00024p00232480</name>
</gene>
<dbReference type="EMBL" id="KI392710">
    <property type="protein sequence ID" value="ERN11252.1"/>
    <property type="molecule type" value="Genomic_DNA"/>
</dbReference>
<accession>W1PML8</accession>
<feature type="region of interest" description="Disordered" evidence="1">
    <location>
        <begin position="201"/>
        <end position="265"/>
    </location>
</feature>
<protein>
    <submittedName>
        <fullName evidence="2">Uncharacterized protein</fullName>
    </submittedName>
</protein>
<dbReference type="InterPro" id="IPR032675">
    <property type="entry name" value="LRR_dom_sf"/>
</dbReference>
<keyword evidence="3" id="KW-1185">Reference proteome</keyword>
<dbReference type="Gene3D" id="3.80.10.10">
    <property type="entry name" value="Ribonuclease Inhibitor"/>
    <property type="match status" value="2"/>
</dbReference>
<evidence type="ECO:0000256" key="1">
    <source>
        <dbReference type="SAM" id="MobiDB-lite"/>
    </source>
</evidence>
<dbReference type="PANTHER" id="PTHR13318:SF101">
    <property type="entry name" value="F-BOX_LRR PROTEIN"/>
    <property type="match status" value="1"/>
</dbReference>
<feature type="region of interest" description="Disordered" evidence="1">
    <location>
        <begin position="1"/>
        <end position="56"/>
    </location>
</feature>
<dbReference type="SMART" id="SM00367">
    <property type="entry name" value="LRR_CC"/>
    <property type="match status" value="6"/>
</dbReference>
<dbReference type="GO" id="GO:0031146">
    <property type="term" value="P:SCF-dependent proteasomal ubiquitin-dependent protein catabolic process"/>
    <property type="evidence" value="ECO:0000318"/>
    <property type="project" value="GO_Central"/>
</dbReference>
<dbReference type="Gramene" id="ERN11252">
    <property type="protein sequence ID" value="ERN11252"/>
    <property type="gene ID" value="AMTR_s00024p00232480"/>
</dbReference>
<dbReference type="InterPro" id="IPR006553">
    <property type="entry name" value="Leu-rich_rpt_Cys-con_subtyp"/>
</dbReference>
<dbReference type="SUPFAM" id="SSF52047">
    <property type="entry name" value="RNI-like"/>
    <property type="match status" value="2"/>
</dbReference>
<sequence length="853" mass="94176">MPVLRSGTITEAVVKESPNPKIEPMTPVQPDQKLRTHAASPSSLSESGLGLGLSPNGNYTISGPFLRRARRNLESRSGLSAGPDEEKDNTSSGSWLALGIGFSTCSGSKPVRKSARLAPKLGLDGRDNIYNGDESTKKSGVKRLLVQDSNERLKKSRKEEAWDQNLSGSELLETKGVESLNSLGTLSEIARNVKEFEERLENQQKNGGSGFEKPVDDVTETSGSCSKRAKRSRDKGKAVLDSGHIGSCSTRPKRSRDKGKAISDSGHIAVSFPGFTHFNQENERSQNQDIHSGSVLGKAIDNPLVILIEDEPEHEQIRQESWIDGSNNENEILFDNPKWNSRREANRQVARSVAERFARFQPEIEEVEREDHKEGEENWPGPFSTAYDLLDKRETELEARKQRLASRKTSGPSLINWVPSNKQEARVSKPPSLEQLCFGALSKNLEAVASLENWSNFPELFRNKFSKAAHKSRKMNSNIMGLLFSGCPSEIRVWDCSLVTQEELQSILGNFNGEELKVLQFDFCGRSMTDGLLQSITTGFPLLTNISIRGAYCLSDSGLDSLVSSTPSLRSINLSQCSFLSEVGIQTLVVKLGSVLRELYIDDCDQFDAKAILPSLKKIENLEVLSIVGLQNVSDRFISELMLSHGCCLKELGLARCRELTDKSIEYIAAYCNGLRALNLDNLLKLTDLAITSLTHGCTSSLEKLTLGHGVFSDEAVSTFVETRGNSLKDLSLSGVKQAGEQTALAMSRCCTKKLQRLDVSWCREMTDEALGLIADSCLYLQELRLFGCTEVTAKFLNGHSNPNLRIIGMNEPLFNYPPSMWESGEYYPNPLPSSLLSLSLSLSLSRNSHCCE</sequence>
<dbReference type="KEGG" id="atr:18439443"/>
<organism evidence="2 3">
    <name type="scientific">Amborella trichopoda</name>
    <dbReference type="NCBI Taxonomy" id="13333"/>
    <lineage>
        <taxon>Eukaryota</taxon>
        <taxon>Viridiplantae</taxon>
        <taxon>Streptophyta</taxon>
        <taxon>Embryophyta</taxon>
        <taxon>Tracheophyta</taxon>
        <taxon>Spermatophyta</taxon>
        <taxon>Magnoliopsida</taxon>
        <taxon>Amborellales</taxon>
        <taxon>Amborellaceae</taxon>
        <taxon>Amborella</taxon>
    </lineage>
</organism>
<reference evidence="3" key="1">
    <citation type="journal article" date="2013" name="Science">
        <title>The Amborella genome and the evolution of flowering plants.</title>
        <authorList>
            <consortium name="Amborella Genome Project"/>
        </authorList>
    </citation>
    <scope>NUCLEOTIDE SEQUENCE [LARGE SCALE GENOMIC DNA]</scope>
</reference>
<dbReference type="AlphaFoldDB" id="W1PML8"/>
<dbReference type="InterPro" id="IPR001611">
    <property type="entry name" value="Leu-rich_rpt"/>
</dbReference>
<dbReference type="GO" id="GO:0019005">
    <property type="term" value="C:SCF ubiquitin ligase complex"/>
    <property type="evidence" value="ECO:0000318"/>
    <property type="project" value="GO_Central"/>
</dbReference>
<dbReference type="HOGENOM" id="CLU_014779_1_0_1"/>
<dbReference type="Pfam" id="PF13516">
    <property type="entry name" value="LRR_6"/>
    <property type="match status" value="1"/>
</dbReference>
<evidence type="ECO:0000313" key="2">
    <source>
        <dbReference type="EMBL" id="ERN11252.1"/>
    </source>
</evidence>
<name>W1PML8_AMBTC</name>
<dbReference type="Proteomes" id="UP000017836">
    <property type="component" value="Unassembled WGS sequence"/>
</dbReference>
<proteinExistence type="predicted"/>
<evidence type="ECO:0000313" key="3">
    <source>
        <dbReference type="Proteomes" id="UP000017836"/>
    </source>
</evidence>